<sequence>MRKLTLYFAPGACSRVALIALEMIGVEFETELVSFMAGGHKKPSFKALNPSSKIPVLVADNTPISQNIAILTWLDETYPHAKLLPKMDSALERAQVLGWLSKFSSDLHPLVSRIRVPHFFCDIETGPERVAQLATKTLREQLVYFEDVLDNQPWLTGTDFTIIDAYLHWVWFRVTGAGFDPTDFPSISAHYAKTLKIPAVQKALDQESRAEAYLESQGLNPEFLKSKIAMPPPHADFANTHN</sequence>
<dbReference type="CDD" id="cd03057">
    <property type="entry name" value="GST_N_Beta"/>
    <property type="match status" value="1"/>
</dbReference>
<dbReference type="InterPro" id="IPR040079">
    <property type="entry name" value="Glutathione_S-Trfase"/>
</dbReference>
<evidence type="ECO:0000259" key="3">
    <source>
        <dbReference type="PROSITE" id="PS50405"/>
    </source>
</evidence>
<organism evidence="4 5">
    <name type="scientific">Litorimonas cladophorae</name>
    <dbReference type="NCBI Taxonomy" id="1220491"/>
    <lineage>
        <taxon>Bacteria</taxon>
        <taxon>Pseudomonadati</taxon>
        <taxon>Pseudomonadota</taxon>
        <taxon>Alphaproteobacteria</taxon>
        <taxon>Maricaulales</taxon>
        <taxon>Robiginitomaculaceae</taxon>
    </lineage>
</organism>
<dbReference type="Gene3D" id="1.20.1050.10">
    <property type="match status" value="1"/>
</dbReference>
<dbReference type="InterPro" id="IPR036282">
    <property type="entry name" value="Glutathione-S-Trfase_C_sf"/>
</dbReference>
<dbReference type="RefSeq" id="WP_189582555.1">
    <property type="nucleotide sequence ID" value="NZ_BMYV01000001.1"/>
</dbReference>
<keyword evidence="5" id="KW-1185">Reference proteome</keyword>
<dbReference type="InterPro" id="IPR010987">
    <property type="entry name" value="Glutathione-S-Trfase_C-like"/>
</dbReference>
<accession>A0A918KHJ4</accession>
<name>A0A918KHJ4_9PROT</name>
<dbReference type="EMBL" id="BMYV01000001">
    <property type="protein sequence ID" value="GGX63175.1"/>
    <property type="molecule type" value="Genomic_DNA"/>
</dbReference>
<dbReference type="Pfam" id="PF00043">
    <property type="entry name" value="GST_C"/>
    <property type="match status" value="1"/>
</dbReference>
<evidence type="ECO:0000256" key="1">
    <source>
        <dbReference type="RuleBase" id="RU003494"/>
    </source>
</evidence>
<dbReference type="SFLD" id="SFLDS00019">
    <property type="entry name" value="Glutathione_Transferase_(cytos"/>
    <property type="match status" value="1"/>
</dbReference>
<protein>
    <submittedName>
        <fullName evidence="4">Glutathione S-transferase</fullName>
    </submittedName>
</protein>
<dbReference type="InterPro" id="IPR004046">
    <property type="entry name" value="GST_C"/>
</dbReference>
<dbReference type="SFLD" id="SFLDG00358">
    <property type="entry name" value="Main_(cytGST)"/>
    <property type="match status" value="1"/>
</dbReference>
<dbReference type="InterPro" id="IPR036249">
    <property type="entry name" value="Thioredoxin-like_sf"/>
</dbReference>
<evidence type="ECO:0000259" key="2">
    <source>
        <dbReference type="PROSITE" id="PS50404"/>
    </source>
</evidence>
<comment type="similarity">
    <text evidence="1">Belongs to the GST superfamily.</text>
</comment>
<dbReference type="InterPro" id="IPR004045">
    <property type="entry name" value="Glutathione_S-Trfase_N"/>
</dbReference>
<dbReference type="PANTHER" id="PTHR44051">
    <property type="entry name" value="GLUTATHIONE S-TRANSFERASE-RELATED"/>
    <property type="match status" value="1"/>
</dbReference>
<proteinExistence type="inferred from homology"/>
<dbReference type="AlphaFoldDB" id="A0A918KHJ4"/>
<dbReference type="PROSITE" id="PS50405">
    <property type="entry name" value="GST_CTER"/>
    <property type="match status" value="1"/>
</dbReference>
<feature type="domain" description="GST N-terminal" evidence="2">
    <location>
        <begin position="1"/>
        <end position="82"/>
    </location>
</feature>
<dbReference type="SUPFAM" id="SSF47616">
    <property type="entry name" value="GST C-terminal domain-like"/>
    <property type="match status" value="1"/>
</dbReference>
<dbReference type="PROSITE" id="PS50404">
    <property type="entry name" value="GST_NTER"/>
    <property type="match status" value="1"/>
</dbReference>
<comment type="caution">
    <text evidence="4">The sequence shown here is derived from an EMBL/GenBank/DDBJ whole genome shotgun (WGS) entry which is preliminary data.</text>
</comment>
<dbReference type="Proteomes" id="UP000600865">
    <property type="component" value="Unassembled WGS sequence"/>
</dbReference>
<dbReference type="Pfam" id="PF02798">
    <property type="entry name" value="GST_N"/>
    <property type="match status" value="1"/>
</dbReference>
<dbReference type="PANTHER" id="PTHR44051:SF8">
    <property type="entry name" value="GLUTATHIONE S-TRANSFERASE GSTA"/>
    <property type="match status" value="1"/>
</dbReference>
<dbReference type="SUPFAM" id="SSF52833">
    <property type="entry name" value="Thioredoxin-like"/>
    <property type="match status" value="1"/>
</dbReference>
<dbReference type="Gene3D" id="3.40.30.10">
    <property type="entry name" value="Glutaredoxin"/>
    <property type="match status" value="1"/>
</dbReference>
<evidence type="ECO:0000313" key="5">
    <source>
        <dbReference type="Proteomes" id="UP000600865"/>
    </source>
</evidence>
<dbReference type="SFLD" id="SFLDG01150">
    <property type="entry name" value="Main.1:_Beta-like"/>
    <property type="match status" value="1"/>
</dbReference>
<evidence type="ECO:0000313" key="4">
    <source>
        <dbReference type="EMBL" id="GGX63175.1"/>
    </source>
</evidence>
<reference evidence="4 5" key="1">
    <citation type="journal article" date="2014" name="Int. J. Syst. Evol. Microbiol.">
        <title>Complete genome sequence of Corynebacterium casei LMG S-19264T (=DSM 44701T), isolated from a smear-ripened cheese.</title>
        <authorList>
            <consortium name="US DOE Joint Genome Institute (JGI-PGF)"/>
            <person name="Walter F."/>
            <person name="Albersmeier A."/>
            <person name="Kalinowski J."/>
            <person name="Ruckert C."/>
        </authorList>
    </citation>
    <scope>NUCLEOTIDE SEQUENCE [LARGE SCALE GENOMIC DNA]</scope>
    <source>
        <strain evidence="4 5">KCTC 23968</strain>
    </source>
</reference>
<gene>
    <name evidence="4" type="primary">gst</name>
    <name evidence="4" type="ORF">GCM10011309_11430</name>
</gene>
<feature type="domain" description="GST C-terminal" evidence="3">
    <location>
        <begin position="89"/>
        <end position="214"/>
    </location>
</feature>